<evidence type="ECO:0000313" key="2">
    <source>
        <dbReference type="Proteomes" id="UP000281549"/>
    </source>
</evidence>
<organism evidence="1 2">
    <name type="scientific">Rozella allomycis (strain CSF55)</name>
    <dbReference type="NCBI Taxonomy" id="988480"/>
    <lineage>
        <taxon>Eukaryota</taxon>
        <taxon>Fungi</taxon>
        <taxon>Fungi incertae sedis</taxon>
        <taxon>Cryptomycota</taxon>
        <taxon>Cryptomycota incertae sedis</taxon>
        <taxon>Rozella</taxon>
    </lineage>
</organism>
<accession>A0A4P9YQ01</accession>
<dbReference type="Proteomes" id="UP000281549">
    <property type="component" value="Unassembled WGS sequence"/>
</dbReference>
<sequence>MQPDMANLRFFPALGLNFLPKSSASISMSGYLTTAIAPVGIEVNSPSWNCTNFCYGLYFNGLLYQDPRMDTKSWSRFSLYMFDMQNDWMNANYEMRRLTNNTSMILYRRHANAMFWPINQYPTGIVDFNVLEKSSLRSPDGSLRILYGFNRYNFNLPTMLNAPVMQNATAIQLADNRTIVVVNFDTEYQLMLSVAQDKFPYHPDVFQRYMTSVPFWNTPKSTYLSSGKIIITLFPSYSLDGVSSINFGLNVPLMYFERFGAVHNSLLQITNFTTLTSFPYNASTIFAFNCSSTNSSLLFAEGNYTKAQLERSYVFTEMIGVDFSVVVSNIDSQSQQFVIYLTMPSMFAPNVTNLSVVHLSTGSTAYFQGQINPPIAVVNAEYNSKLFPRPNGQPTLLIEFDKAIIRDDQGGPPTDKLQVMASNIQYGYLIPDAVNRTRILYIFFTNDQYFQSVSTTIMLKGLTDSFGTTLPAFYNVTNIKGSKYVVMSMRLTISGDKTRAIVRIGFDQPSLQQNYMTVYNTRGQLQDLLPFLPAFFGGNVTAKWTTSSSYGTNLLTIQTDSLNLTLYNPMDLMQMINSSRILKYDGTPGYQPIISAVAYNGLDDYSVDNNDYLLITLHPIAKLAFMRMGFSQGPYPDYAVKQIFDIPMEWSTFNSDYISTNVFKINMNFCNLLPYSFKNVRLNVKAWGVWNIANDIVGPYITGSFTKITLSFNVTYPMIITVDFTDSLIPEFWGSPITNVQFKGFVDNLFTFNQPLSLNYNGVFTNNFTSFQIFSTDLNGTIIPDPTNFRLFAKVGFYNPWSVGNTRFLRGEFSPRATGDVQRVFSPFVSVKLLQSFQNQTQARGIVVEYRNMQDMPFFGNLTKLPEALFKTFVNISLNLSNFEVWKSSSRSVILLPTDEFNIPLFGLQNLTFSLGDRYPSPMPQVIARQMNTTVVLNDPRRDNQIDNNDFISINFPCTILGYIDFVSVLTSSVNSTLSEGILLTFANSSIPNSLFGSAVSIVPGAFTSSFSSSVPLSNYEVYRFNDLSVFLLPFNYFSQNISTLSRMVFSTTYLNPQQSSSLDFTFVVPSSSNTPNVILYNPNNDFLVDQNDYLDIIFGCSVFNETVTYSSSVLSEYLFINHPFFLTSVGGPVSPNVFRVNLTQPNTVPIDYNLLKV</sequence>
<proteinExistence type="predicted"/>
<dbReference type="AlphaFoldDB" id="A0A4P9YQ01"/>
<evidence type="ECO:0000313" key="1">
    <source>
        <dbReference type="EMBL" id="RKP21724.1"/>
    </source>
</evidence>
<protein>
    <submittedName>
        <fullName evidence="1">Uncharacterized protein</fullName>
    </submittedName>
</protein>
<reference evidence="2" key="1">
    <citation type="journal article" date="2018" name="Nat. Microbiol.">
        <title>Leveraging single-cell genomics to expand the fungal tree of life.</title>
        <authorList>
            <person name="Ahrendt S.R."/>
            <person name="Quandt C.A."/>
            <person name="Ciobanu D."/>
            <person name="Clum A."/>
            <person name="Salamov A."/>
            <person name="Andreopoulos B."/>
            <person name="Cheng J.F."/>
            <person name="Woyke T."/>
            <person name="Pelin A."/>
            <person name="Henrissat B."/>
            <person name="Reynolds N.K."/>
            <person name="Benny G.L."/>
            <person name="Smith M.E."/>
            <person name="James T.Y."/>
            <person name="Grigoriev I.V."/>
        </authorList>
    </citation>
    <scope>NUCLEOTIDE SEQUENCE [LARGE SCALE GENOMIC DNA]</scope>
    <source>
        <strain evidence="2">CSF55</strain>
    </source>
</reference>
<dbReference type="EMBL" id="ML004933">
    <property type="protein sequence ID" value="RKP21724.1"/>
    <property type="molecule type" value="Genomic_DNA"/>
</dbReference>
<name>A0A4P9YQ01_ROZAC</name>
<gene>
    <name evidence="1" type="ORF">ROZALSC1DRAFT_26886</name>
</gene>
<feature type="non-terminal residue" evidence="1">
    <location>
        <position position="1158"/>
    </location>
</feature>